<dbReference type="RefSeq" id="WP_185363534.1">
    <property type="nucleotide sequence ID" value="NZ_JAARPY010000020.1"/>
</dbReference>
<name>A0A841YIJ2_9LIST</name>
<reference evidence="1 2" key="1">
    <citation type="submission" date="2020-03" db="EMBL/GenBank/DDBJ databases">
        <title>Soil Listeria distribution.</title>
        <authorList>
            <person name="Liao J."/>
            <person name="Wiedmann M."/>
        </authorList>
    </citation>
    <scope>NUCLEOTIDE SEQUENCE [LARGE SCALE GENOMIC DNA]</scope>
    <source>
        <strain evidence="1 2">FSL L7-1645</strain>
    </source>
</reference>
<gene>
    <name evidence="1" type="ORF">HB844_13705</name>
</gene>
<dbReference type="Proteomes" id="UP000571128">
    <property type="component" value="Unassembled WGS sequence"/>
</dbReference>
<proteinExistence type="predicted"/>
<evidence type="ECO:0000313" key="1">
    <source>
        <dbReference type="EMBL" id="MBC1399914.1"/>
    </source>
</evidence>
<evidence type="ECO:0008006" key="3">
    <source>
        <dbReference type="Google" id="ProtNLM"/>
    </source>
</evidence>
<sequence length="287" mass="33682">MNLQEEDVTFFQRLHQFIYLDAPFAYEHCYQNRFKHYESFHKYLRKLEEKNYIQVFKNQMIPGCGRGSILTLGVEGLKLIQEVEGERQFSIHWSRELQVWYRHSILIAHVAFAFEEKAAEYGLVVKDYVQENRGYYQFGQSKKQDVIRPDGFLIVGPKNQNINFGLFLEMERSRGTKKVLQDKVERYTRFLERNDQREKYLYHIGAEAEVQEFLIVFVGASANTTQLTKNKLASLKPRKGELSSILRPGITIPVLLTTLDAITQDPFQDIYFHMHKANVDEKTGIVI</sequence>
<protein>
    <recommendedName>
        <fullName evidence="3">Replication-relaxation</fullName>
    </recommendedName>
</protein>
<accession>A0A841YIJ2</accession>
<dbReference type="AlphaFoldDB" id="A0A841YIJ2"/>
<evidence type="ECO:0000313" key="2">
    <source>
        <dbReference type="Proteomes" id="UP000571128"/>
    </source>
</evidence>
<dbReference type="EMBL" id="JAARPY010000020">
    <property type="protein sequence ID" value="MBC1399914.1"/>
    <property type="molecule type" value="Genomic_DNA"/>
</dbReference>
<organism evidence="1 2">
    <name type="scientific">Listeria fleischmannii</name>
    <dbReference type="NCBI Taxonomy" id="1069827"/>
    <lineage>
        <taxon>Bacteria</taxon>
        <taxon>Bacillati</taxon>
        <taxon>Bacillota</taxon>
        <taxon>Bacilli</taxon>
        <taxon>Bacillales</taxon>
        <taxon>Listeriaceae</taxon>
        <taxon>Listeria</taxon>
    </lineage>
</organism>
<comment type="caution">
    <text evidence="1">The sequence shown here is derived from an EMBL/GenBank/DDBJ whole genome shotgun (WGS) entry which is preliminary data.</text>
</comment>